<reference evidence="5" key="1">
    <citation type="submission" date="2020-02" db="EMBL/GenBank/DDBJ databases">
        <authorList>
            <person name="Meier V. D."/>
        </authorList>
    </citation>
    <scope>NUCLEOTIDE SEQUENCE</scope>
    <source>
        <strain evidence="5">AVDCRST_MAG05</strain>
    </source>
</reference>
<feature type="domain" description="Capsule synthesis protein CapA" evidence="4">
    <location>
        <begin position="208"/>
        <end position="482"/>
    </location>
</feature>
<dbReference type="InterPro" id="IPR052169">
    <property type="entry name" value="CW_Biosynth-Accessory"/>
</dbReference>
<dbReference type="AlphaFoldDB" id="A0A6J4RCU9"/>
<protein>
    <recommendedName>
        <fullName evidence="4">Capsule synthesis protein CapA domain-containing protein</fullName>
    </recommendedName>
</protein>
<dbReference type="InterPro" id="IPR029052">
    <property type="entry name" value="Metallo-depent_PP-like"/>
</dbReference>
<dbReference type="Gene3D" id="3.60.21.10">
    <property type="match status" value="1"/>
</dbReference>
<organism evidence="5">
    <name type="scientific">uncultured Rubrobacteraceae bacterium</name>
    <dbReference type="NCBI Taxonomy" id="349277"/>
    <lineage>
        <taxon>Bacteria</taxon>
        <taxon>Bacillati</taxon>
        <taxon>Actinomycetota</taxon>
        <taxon>Rubrobacteria</taxon>
        <taxon>Rubrobacterales</taxon>
        <taxon>Rubrobacteraceae</taxon>
        <taxon>environmental samples</taxon>
    </lineage>
</organism>
<name>A0A6J4RCU9_9ACTN</name>
<evidence type="ECO:0000259" key="4">
    <source>
        <dbReference type="SMART" id="SM00854"/>
    </source>
</evidence>
<feature type="region of interest" description="Disordered" evidence="2">
    <location>
        <begin position="49"/>
        <end position="92"/>
    </location>
</feature>
<sequence length="549" mass="58254">MRGSSLVGGAASFQLSASGRGFLNGGLRVWAVMAFLVFLPLLFSCSDERPENGSADRETAEAGREGREAPSEATGEPAAKEDKTVAGRPDPRSALVPVAHLTSLRESVSLDELSGADELSVPSGSLGAAEELVERPGFRSFDSPDAVVDHVSRTPGALGLLPWDEVGPRVKALAVEGESILEPGASDLSGYPLRPEGGTGPDAGELRRVVIGGDVVLDRGQSYMVIQQGMGLDFPLDGGYAAITGRTLEPNPYDASSTVHRFTAARTGQAGAVREYLSGADLTLANLENPVVEGAVYHPEEATFTGDPRLMPILEGAGIDGVTLGNNHVLDAGVSGLEETLGYLDRAGIERAGAGIDLAEAREPMIFDLGDTRIGVLSHLSIPGYEWAWATETTPGTAPLVEDVLREDVERLREEVDLVVVMPHWGLEYLAEPEPGQVDLAHAAVDAGADLVVGGHAHWPKGIEMYEGAPVFYGVGNFLLDQSWSEETSTGIFAEITIYKDRIVQTEPVPFVLLDYAQPNFLVPEAGGDRALRKIYAASLGPEFEAYEE</sequence>
<dbReference type="PANTHER" id="PTHR33393:SF13">
    <property type="entry name" value="PGA BIOSYNTHESIS PROTEIN CAPA"/>
    <property type="match status" value="1"/>
</dbReference>
<gene>
    <name evidence="5" type="ORF">AVDCRST_MAG05-120</name>
</gene>
<evidence type="ECO:0000256" key="1">
    <source>
        <dbReference type="ARBA" id="ARBA00005662"/>
    </source>
</evidence>
<evidence type="ECO:0000256" key="2">
    <source>
        <dbReference type="SAM" id="MobiDB-lite"/>
    </source>
</evidence>
<feature type="transmembrane region" description="Helical" evidence="3">
    <location>
        <begin position="21"/>
        <end position="43"/>
    </location>
</feature>
<dbReference type="Pfam" id="PF09587">
    <property type="entry name" value="PGA_cap"/>
    <property type="match status" value="1"/>
</dbReference>
<accession>A0A6J4RCU9</accession>
<dbReference type="CDD" id="cd07381">
    <property type="entry name" value="MPP_CapA"/>
    <property type="match status" value="1"/>
</dbReference>
<keyword evidence="3" id="KW-0472">Membrane</keyword>
<dbReference type="EMBL" id="CADCVM010000019">
    <property type="protein sequence ID" value="CAA9466653.1"/>
    <property type="molecule type" value="Genomic_DNA"/>
</dbReference>
<dbReference type="SMART" id="SM00854">
    <property type="entry name" value="PGA_cap"/>
    <property type="match status" value="1"/>
</dbReference>
<feature type="compositionally biased region" description="Basic and acidic residues" evidence="2">
    <location>
        <begin position="78"/>
        <end position="91"/>
    </location>
</feature>
<evidence type="ECO:0000256" key="3">
    <source>
        <dbReference type="SAM" id="Phobius"/>
    </source>
</evidence>
<dbReference type="SUPFAM" id="SSF56300">
    <property type="entry name" value="Metallo-dependent phosphatases"/>
    <property type="match status" value="1"/>
</dbReference>
<comment type="similarity">
    <text evidence="1">Belongs to the CapA family.</text>
</comment>
<dbReference type="PANTHER" id="PTHR33393">
    <property type="entry name" value="POLYGLUTAMINE SYNTHESIS ACCESSORY PROTEIN RV0574C-RELATED"/>
    <property type="match status" value="1"/>
</dbReference>
<evidence type="ECO:0000313" key="5">
    <source>
        <dbReference type="EMBL" id="CAA9466653.1"/>
    </source>
</evidence>
<proteinExistence type="inferred from homology"/>
<keyword evidence="3" id="KW-0812">Transmembrane</keyword>
<dbReference type="InterPro" id="IPR019079">
    <property type="entry name" value="Capsule_synth_CapA"/>
</dbReference>
<feature type="compositionally biased region" description="Basic and acidic residues" evidence="2">
    <location>
        <begin position="49"/>
        <end position="70"/>
    </location>
</feature>
<keyword evidence="3" id="KW-1133">Transmembrane helix</keyword>